<dbReference type="EMBL" id="JBAFVH010000056">
    <property type="protein sequence ID" value="MFG1375244.1"/>
    <property type="molecule type" value="Genomic_DNA"/>
</dbReference>
<dbReference type="Gene3D" id="3.90.226.10">
    <property type="entry name" value="2-enoyl-CoA Hydratase, Chain A, domain 1"/>
    <property type="match status" value="1"/>
</dbReference>
<dbReference type="Proteomes" id="UP001604002">
    <property type="component" value="Unassembled WGS sequence"/>
</dbReference>
<feature type="non-terminal residue" evidence="1">
    <location>
        <position position="58"/>
    </location>
</feature>
<protein>
    <submittedName>
        <fullName evidence="1">Enoyl-CoA hydratase-related protein</fullName>
    </submittedName>
</protein>
<dbReference type="SUPFAM" id="SSF52096">
    <property type="entry name" value="ClpP/crotonase"/>
    <property type="match status" value="1"/>
</dbReference>
<sequence length="58" mass="5901">MQGNVQGNVAVIAIDFPPVNALSKAVRQGLLDAVRMLEADPDVAALVISGGPGRFIAG</sequence>
<organism evidence="1 2">
    <name type="scientific">Xanthobacter oligotrophicus</name>
    <dbReference type="NCBI Taxonomy" id="2607286"/>
    <lineage>
        <taxon>Bacteria</taxon>
        <taxon>Pseudomonadati</taxon>
        <taxon>Pseudomonadota</taxon>
        <taxon>Alphaproteobacteria</taxon>
        <taxon>Hyphomicrobiales</taxon>
        <taxon>Xanthobacteraceae</taxon>
        <taxon>Xanthobacter</taxon>
    </lineage>
</organism>
<dbReference type="RefSeq" id="WP_393994755.1">
    <property type="nucleotide sequence ID" value="NZ_JBAFVH010000056.1"/>
</dbReference>
<reference evidence="1 2" key="1">
    <citation type="submission" date="2024-02" db="EMBL/GenBank/DDBJ databases">
        <title>Expansion and revision of Xanthobacter and proposal of Roseixanthobacter gen. nov.</title>
        <authorList>
            <person name="Soltysiak M.P.M."/>
            <person name="Jalihal A."/>
            <person name="Ory A."/>
            <person name="Chrisophersen C."/>
            <person name="Lee A.D."/>
            <person name="Boulton J."/>
            <person name="Springer M."/>
        </authorList>
    </citation>
    <scope>NUCLEOTIDE SEQUENCE [LARGE SCALE GENOMIC DNA]</scope>
    <source>
        <strain evidence="1 2">23A</strain>
    </source>
</reference>
<evidence type="ECO:0000313" key="2">
    <source>
        <dbReference type="Proteomes" id="UP001604002"/>
    </source>
</evidence>
<dbReference type="InterPro" id="IPR001753">
    <property type="entry name" value="Enoyl-CoA_hydra/iso"/>
</dbReference>
<comment type="caution">
    <text evidence="1">The sequence shown here is derived from an EMBL/GenBank/DDBJ whole genome shotgun (WGS) entry which is preliminary data.</text>
</comment>
<name>A0ABW7A2I7_9HYPH</name>
<keyword evidence="2" id="KW-1185">Reference proteome</keyword>
<dbReference type="Pfam" id="PF00378">
    <property type="entry name" value="ECH_1"/>
    <property type="match status" value="1"/>
</dbReference>
<gene>
    <name evidence="1" type="ORF">V5F32_24030</name>
</gene>
<dbReference type="InterPro" id="IPR029045">
    <property type="entry name" value="ClpP/crotonase-like_dom_sf"/>
</dbReference>
<accession>A0ABW7A2I7</accession>
<proteinExistence type="predicted"/>
<evidence type="ECO:0000313" key="1">
    <source>
        <dbReference type="EMBL" id="MFG1375244.1"/>
    </source>
</evidence>